<dbReference type="SUPFAM" id="SSF52540">
    <property type="entry name" value="P-loop containing nucleoside triphosphate hydrolases"/>
    <property type="match status" value="1"/>
</dbReference>
<dbReference type="InterPro" id="IPR027417">
    <property type="entry name" value="P-loop_NTPase"/>
</dbReference>
<evidence type="ECO:0008006" key="3">
    <source>
        <dbReference type="Google" id="ProtNLM"/>
    </source>
</evidence>
<protein>
    <recommendedName>
        <fullName evidence="3">NTPase</fullName>
    </recommendedName>
</protein>
<evidence type="ECO:0000313" key="1">
    <source>
        <dbReference type="EMBL" id="MBK0381573.1"/>
    </source>
</evidence>
<dbReference type="EMBL" id="JAEHFY010000001">
    <property type="protein sequence ID" value="MBK0381573.1"/>
    <property type="molecule type" value="Genomic_DNA"/>
</dbReference>
<dbReference type="Proteomes" id="UP000660024">
    <property type="component" value="Unassembled WGS sequence"/>
</dbReference>
<accession>A0ABS1BFC9</accession>
<dbReference type="Pfam" id="PF03266">
    <property type="entry name" value="NTPase_1"/>
    <property type="match status" value="1"/>
</dbReference>
<gene>
    <name evidence="1" type="ORF">I5M32_01250</name>
</gene>
<dbReference type="RefSeq" id="WP_200584193.1">
    <property type="nucleotide sequence ID" value="NZ_JAEHFY010000001.1"/>
</dbReference>
<proteinExistence type="predicted"/>
<name>A0ABS1BFC9_9SPHI</name>
<evidence type="ECO:0000313" key="2">
    <source>
        <dbReference type="Proteomes" id="UP000660024"/>
    </source>
</evidence>
<reference evidence="1 2" key="1">
    <citation type="submission" date="2020-12" db="EMBL/GenBank/DDBJ databases">
        <title>Bacterial novel species Pedobacter sp. SD-b isolated from soil.</title>
        <authorList>
            <person name="Jung H.-Y."/>
        </authorList>
    </citation>
    <scope>NUCLEOTIDE SEQUENCE [LARGE SCALE GENOMIC DNA]</scope>
    <source>
        <strain evidence="1 2">SD-b</strain>
    </source>
</reference>
<comment type="caution">
    <text evidence="1">The sequence shown here is derived from an EMBL/GenBank/DDBJ whole genome shotgun (WGS) entry which is preliminary data.</text>
</comment>
<keyword evidence="2" id="KW-1185">Reference proteome</keyword>
<dbReference type="InterPro" id="IPR004948">
    <property type="entry name" value="Nuc-triphosphatase_THEP1"/>
</dbReference>
<sequence>MNNKIFLFSDSIQSGKTSAVLGWVKNRKNVSGILTPDIDGVRMLYDVKYHTYHPFETNVNELREVEVIGRFVFLKSAFKKAIAIFYEALRRKTEWLIIDEIGKLELADKGLEPALSLVLENFSANSPETKIIIIVRDYLLDATIKKYGFKDAEIVNVGFFRENKYP</sequence>
<dbReference type="Gene3D" id="3.40.50.300">
    <property type="entry name" value="P-loop containing nucleotide triphosphate hydrolases"/>
    <property type="match status" value="1"/>
</dbReference>
<organism evidence="1 2">
    <name type="scientific">Pedobacter segetis</name>
    <dbReference type="NCBI Taxonomy" id="2793069"/>
    <lineage>
        <taxon>Bacteria</taxon>
        <taxon>Pseudomonadati</taxon>
        <taxon>Bacteroidota</taxon>
        <taxon>Sphingobacteriia</taxon>
        <taxon>Sphingobacteriales</taxon>
        <taxon>Sphingobacteriaceae</taxon>
        <taxon>Pedobacter</taxon>
    </lineage>
</organism>